<comment type="caution">
    <text evidence="1">The sequence shown here is derived from an EMBL/GenBank/DDBJ whole genome shotgun (WGS) entry which is preliminary data.</text>
</comment>
<dbReference type="EMBL" id="RSDW01000001">
    <property type="protein sequence ID" value="RSL18006.1"/>
    <property type="molecule type" value="Genomic_DNA"/>
</dbReference>
<evidence type="ECO:0000313" key="2">
    <source>
        <dbReference type="Proteomes" id="UP000269669"/>
    </source>
</evidence>
<keyword evidence="2" id="KW-1185">Reference proteome</keyword>
<dbReference type="AlphaFoldDB" id="A0A428MM83"/>
<organism evidence="1 2">
    <name type="scientific">Edaphobacter aggregans</name>
    <dbReference type="NCBI Taxonomy" id="570835"/>
    <lineage>
        <taxon>Bacteria</taxon>
        <taxon>Pseudomonadati</taxon>
        <taxon>Acidobacteriota</taxon>
        <taxon>Terriglobia</taxon>
        <taxon>Terriglobales</taxon>
        <taxon>Acidobacteriaceae</taxon>
        <taxon>Edaphobacter</taxon>
    </lineage>
</organism>
<proteinExistence type="predicted"/>
<protein>
    <submittedName>
        <fullName evidence="1">Uncharacterized protein</fullName>
    </submittedName>
</protein>
<sequence>MPDVPEIQESEVRPWTDRAASDDYFRALVSEKLTSDRIPDDDLMDTIASNPLLVSIYDDLYKTPMGKAKITKAIQDSCPGYSDSLAPYVAGRVVWAQAVDDPRFGLILKEALNELRIPPMRVRSSQAGRIAAILGKIRDALISAGGKHSNATLLASILAALLVGGATVHLLPSVSGGGSMEESPANNDKVTAALNNIAHQIQVQNVFGADLGRLDVQVTGQGDQLGDLRTDSATLNVQFQQQSKQISSINQTIVDQSVSLQTLQKNYTVLTNSVKWGQPGMIEQYLHQIANGLAQPLPSPGAPAPKGVSQDIPPRLIPTIQASVDSIAQSFGPVPGSIPNPADPKGPAIPVISLNQAVALSRNSTSKSYADYMKSYSGYLDSQPKPFRLDKSLYTKRRDTVVATQGGNDCQLALEITSVTLKKAGIQTDGCGVTTQVEMVLDNQRKRVPGTDIELRFETPYKPRIWPFKPRGAVISVYFPPKSN</sequence>
<reference evidence="1 2" key="1">
    <citation type="submission" date="2018-12" db="EMBL/GenBank/DDBJ databases">
        <title>Sequencing of bacterial isolates from soil warming experiment in Harvard Forest, Massachusetts, USA.</title>
        <authorList>
            <person name="Deangelis K."/>
        </authorList>
    </citation>
    <scope>NUCLEOTIDE SEQUENCE [LARGE SCALE GENOMIC DNA]</scope>
    <source>
        <strain evidence="1 2">EB153</strain>
    </source>
</reference>
<dbReference type="Proteomes" id="UP000269669">
    <property type="component" value="Unassembled WGS sequence"/>
</dbReference>
<evidence type="ECO:0000313" key="1">
    <source>
        <dbReference type="EMBL" id="RSL18006.1"/>
    </source>
</evidence>
<gene>
    <name evidence="1" type="ORF">EDE15_3562</name>
</gene>
<accession>A0A428MM83</accession>
<name>A0A428MM83_9BACT</name>